<reference evidence="5" key="2">
    <citation type="submission" date="2022-10" db="EMBL/GenBank/DDBJ databases">
        <authorList>
            <consortium name="ENA_rothamsted_submissions"/>
            <consortium name="culmorum"/>
            <person name="King R."/>
        </authorList>
    </citation>
    <scope>NUCLEOTIDE SEQUENCE</scope>
</reference>
<evidence type="ECO:0000256" key="1">
    <source>
        <dbReference type="ARBA" id="ARBA00022441"/>
    </source>
</evidence>
<dbReference type="PANTHER" id="PTHR46428">
    <property type="entry name" value="KELCH DOMAIN-CONTAINING PROTEIN 10"/>
    <property type="match status" value="1"/>
</dbReference>
<dbReference type="Pfam" id="PF24681">
    <property type="entry name" value="Kelch_KLHDC2_KLHL20_DRC7"/>
    <property type="match status" value="1"/>
</dbReference>
<dbReference type="Proteomes" id="UP001153620">
    <property type="component" value="Chromosome 2"/>
</dbReference>
<dbReference type="Gene3D" id="2.120.10.80">
    <property type="entry name" value="Kelch-type beta propeller"/>
    <property type="match status" value="2"/>
</dbReference>
<name>A0A9N9RVN4_9DIPT</name>
<proteinExistence type="inferred from homology"/>
<dbReference type="OrthoDB" id="7676067at2759"/>
<gene>
    <name evidence="5" type="ORF">CHIRRI_LOCUS8672</name>
</gene>
<dbReference type="InterPro" id="IPR015915">
    <property type="entry name" value="Kelch-typ_b-propeller"/>
</dbReference>
<dbReference type="Pfam" id="PF01344">
    <property type="entry name" value="Kelch_1"/>
    <property type="match status" value="1"/>
</dbReference>
<dbReference type="PANTHER" id="PTHR46428:SF1">
    <property type="entry name" value="KELCH DOMAIN-CONTAINING PROTEIN 10"/>
    <property type="match status" value="1"/>
</dbReference>
<dbReference type="EMBL" id="OU895878">
    <property type="protein sequence ID" value="CAG9805804.1"/>
    <property type="molecule type" value="Genomic_DNA"/>
</dbReference>
<dbReference type="SUPFAM" id="SSF117281">
    <property type="entry name" value="Kelch motif"/>
    <property type="match status" value="2"/>
</dbReference>
<accession>A0A9N9RVN4</accession>
<keyword evidence="2" id="KW-0677">Repeat</keyword>
<protein>
    <recommendedName>
        <fullName evidence="4">Kelch domain-containing protein 10</fullName>
    </recommendedName>
</protein>
<evidence type="ECO:0000256" key="3">
    <source>
        <dbReference type="ARBA" id="ARBA00038487"/>
    </source>
</evidence>
<organism evidence="5 6">
    <name type="scientific">Chironomus riparius</name>
    <dbReference type="NCBI Taxonomy" id="315576"/>
    <lineage>
        <taxon>Eukaryota</taxon>
        <taxon>Metazoa</taxon>
        <taxon>Ecdysozoa</taxon>
        <taxon>Arthropoda</taxon>
        <taxon>Hexapoda</taxon>
        <taxon>Insecta</taxon>
        <taxon>Pterygota</taxon>
        <taxon>Neoptera</taxon>
        <taxon>Endopterygota</taxon>
        <taxon>Diptera</taxon>
        <taxon>Nematocera</taxon>
        <taxon>Chironomoidea</taxon>
        <taxon>Chironomidae</taxon>
        <taxon>Chironominae</taxon>
        <taxon>Chironomus</taxon>
    </lineage>
</organism>
<sequence>MTMKLYKFRPFEITKENYSDSFIPGERSGHRICCDDINLYSFGGYNFKENDDSHNLYKEILCYNFVTKRWKLINDDDISDDGMSDEDIPDELASSSMLIYGKTLVIFGGTSYPFGLRCSNTITLIKTDQPFRINELKTYNDEVNQPPQQYGMSIVCKNNYLYTLGGTQGFDYTADLFRLDLKNHKWELLAISRPEIDPIQPIGRYRHEIAIDSRYIYIFGGGTADQVFDLKELPVYDLFERKWNRVDTYPNADDEYPKPRKCHSLVQHTLKDVNGEEETFVYIVGGNNHSGPLNDVWRFSLKTRQWFCFKKAGLRTTLYFHDAAITSDGCMYIFGGITSTAQRTNNLYKMWVTIPKLSAIAWESLLHYYPFIHKASKKFILEKGVPLHFANRVHPN</sequence>
<dbReference type="GO" id="GO:0032874">
    <property type="term" value="P:positive regulation of stress-activated MAPK cascade"/>
    <property type="evidence" value="ECO:0007669"/>
    <property type="project" value="TreeGrafter"/>
</dbReference>
<comment type="similarity">
    <text evidence="3">Belongs to the KLHDC10 family.</text>
</comment>
<evidence type="ECO:0000256" key="2">
    <source>
        <dbReference type="ARBA" id="ARBA00022737"/>
    </source>
</evidence>
<keyword evidence="1" id="KW-0880">Kelch repeat</keyword>
<keyword evidence="6" id="KW-1185">Reference proteome</keyword>
<dbReference type="AlphaFoldDB" id="A0A9N9RVN4"/>
<dbReference type="InterPro" id="IPR052125">
    <property type="entry name" value="KLHDC10"/>
</dbReference>
<evidence type="ECO:0000256" key="4">
    <source>
        <dbReference type="ARBA" id="ARBA00041041"/>
    </source>
</evidence>
<evidence type="ECO:0000313" key="6">
    <source>
        <dbReference type="Proteomes" id="UP001153620"/>
    </source>
</evidence>
<reference evidence="5" key="1">
    <citation type="submission" date="2022-01" db="EMBL/GenBank/DDBJ databases">
        <authorList>
            <person name="King R."/>
        </authorList>
    </citation>
    <scope>NUCLEOTIDE SEQUENCE</scope>
</reference>
<dbReference type="InterPro" id="IPR006652">
    <property type="entry name" value="Kelch_1"/>
</dbReference>
<evidence type="ECO:0000313" key="5">
    <source>
        <dbReference type="EMBL" id="CAG9805804.1"/>
    </source>
</evidence>